<feature type="domain" description="Transposase DDE" evidence="1">
    <location>
        <begin position="2"/>
        <end position="41"/>
    </location>
</feature>
<protein>
    <submittedName>
        <fullName evidence="2">Mobile element protein</fullName>
    </submittedName>
</protein>
<evidence type="ECO:0000313" key="3">
    <source>
        <dbReference type="Proteomes" id="UP000218160"/>
    </source>
</evidence>
<dbReference type="InterPro" id="IPR025668">
    <property type="entry name" value="Tnp_DDE_dom"/>
</dbReference>
<gene>
    <name evidence="2" type="ORF">BTN50_0251</name>
</gene>
<sequence length="43" mass="4747">MPHDSCISNRARMVNIVFKTKTKGSIQHLAIDSTGLKIYGEGK</sequence>
<dbReference type="KEGG" id="elux:BTN50_0251"/>
<dbReference type="Pfam" id="PF13737">
    <property type="entry name" value="DDE_Tnp_1_5"/>
    <property type="match status" value="1"/>
</dbReference>
<dbReference type="Proteomes" id="UP000218160">
    <property type="component" value="Chromosome 1"/>
</dbReference>
<dbReference type="EMBL" id="CP020660">
    <property type="protein sequence ID" value="ATF08789.1"/>
    <property type="molecule type" value="Genomic_DNA"/>
</dbReference>
<name>A0A291B6Z8_9GAMM</name>
<organism evidence="2 3">
    <name type="scientific">Candidatus Enterovibrio altilux</name>
    <dbReference type="NCBI Taxonomy" id="1927128"/>
    <lineage>
        <taxon>Bacteria</taxon>
        <taxon>Pseudomonadati</taxon>
        <taxon>Pseudomonadota</taxon>
        <taxon>Gammaproteobacteria</taxon>
        <taxon>Vibrionales</taxon>
        <taxon>Vibrionaceae</taxon>
        <taxon>Enterovibrio</taxon>
    </lineage>
</organism>
<evidence type="ECO:0000259" key="1">
    <source>
        <dbReference type="Pfam" id="PF13737"/>
    </source>
</evidence>
<reference evidence="3" key="1">
    <citation type="submission" date="2017-04" db="EMBL/GenBank/DDBJ databases">
        <title>Genome evolution of the luminous symbionts of deep sea anglerfish.</title>
        <authorList>
            <person name="Hendry T.A."/>
        </authorList>
    </citation>
    <scope>NUCLEOTIDE SEQUENCE [LARGE SCALE GENOMIC DNA]</scope>
</reference>
<proteinExistence type="predicted"/>
<evidence type="ECO:0000313" key="2">
    <source>
        <dbReference type="EMBL" id="ATF08789.1"/>
    </source>
</evidence>
<keyword evidence="3" id="KW-1185">Reference proteome</keyword>
<accession>A0A291B6Z8</accession>
<dbReference type="AlphaFoldDB" id="A0A291B6Z8"/>